<comment type="caution">
    <text evidence="2">The sequence shown here is derived from an EMBL/GenBank/DDBJ whole genome shotgun (WGS) entry which is preliminary data.</text>
</comment>
<proteinExistence type="predicted"/>
<dbReference type="Proteomes" id="UP001220324">
    <property type="component" value="Unassembled WGS sequence"/>
</dbReference>
<keyword evidence="1" id="KW-1133">Transmembrane helix</keyword>
<keyword evidence="3" id="KW-1185">Reference proteome</keyword>
<protein>
    <submittedName>
        <fullName evidence="2">Uncharacterized protein</fullName>
    </submittedName>
</protein>
<gene>
    <name evidence="2" type="ORF">N7494_006730</name>
</gene>
<organism evidence="2 3">
    <name type="scientific">Penicillium frequentans</name>
    <dbReference type="NCBI Taxonomy" id="3151616"/>
    <lineage>
        <taxon>Eukaryota</taxon>
        <taxon>Fungi</taxon>
        <taxon>Dikarya</taxon>
        <taxon>Ascomycota</taxon>
        <taxon>Pezizomycotina</taxon>
        <taxon>Eurotiomycetes</taxon>
        <taxon>Eurotiomycetidae</taxon>
        <taxon>Eurotiales</taxon>
        <taxon>Aspergillaceae</taxon>
        <taxon>Penicillium</taxon>
    </lineage>
</organism>
<evidence type="ECO:0000256" key="1">
    <source>
        <dbReference type="SAM" id="Phobius"/>
    </source>
</evidence>
<keyword evidence="1" id="KW-0472">Membrane</keyword>
<sequence length="313" mass="36392">MAYFEAQARLTTWTDELEYLGYILCELIDANSLDKTGYRCHQAADLPTLVGIIRLQLKEPDGSLVNLISEDELKIFRRLMSKAKEIRNSMAHHMTQNEHILNDLGNTKQALSDMLEYAIRSVASDRGIDQVAWCPYHHICKAYIEANKPPTVMVPLNGDSLLSIRETILRDHDSEQMRLLYKRPKRKATEEGRQKQKDDYEAALIRKQQRKERDITLRSSHLAEKRRRLEQRFKESQELGRAQKKDIDMRMIEEQKIFNRQRAEILKDGMLHSSPDPKPLIIAIFVTISSPFWIVGLAMYNLYTRGAYRSSDA</sequence>
<dbReference type="EMBL" id="JAQIZZ010000005">
    <property type="protein sequence ID" value="KAJ5541654.1"/>
    <property type="molecule type" value="Genomic_DNA"/>
</dbReference>
<keyword evidence="1" id="KW-0812">Transmembrane</keyword>
<dbReference type="AlphaFoldDB" id="A0AAD6CX72"/>
<accession>A0AAD6CX72</accession>
<feature type="transmembrane region" description="Helical" evidence="1">
    <location>
        <begin position="280"/>
        <end position="303"/>
    </location>
</feature>
<reference evidence="2 3" key="1">
    <citation type="journal article" date="2023" name="IMA Fungus">
        <title>Comparative genomic study of the Penicillium genus elucidates a diverse pangenome and 15 lateral gene transfer events.</title>
        <authorList>
            <person name="Petersen C."/>
            <person name="Sorensen T."/>
            <person name="Nielsen M.R."/>
            <person name="Sondergaard T.E."/>
            <person name="Sorensen J.L."/>
            <person name="Fitzpatrick D.A."/>
            <person name="Frisvad J.C."/>
            <person name="Nielsen K.L."/>
        </authorList>
    </citation>
    <scope>NUCLEOTIDE SEQUENCE [LARGE SCALE GENOMIC DNA]</scope>
    <source>
        <strain evidence="2 3">IBT 35679</strain>
    </source>
</reference>
<evidence type="ECO:0000313" key="2">
    <source>
        <dbReference type="EMBL" id="KAJ5541654.1"/>
    </source>
</evidence>
<evidence type="ECO:0000313" key="3">
    <source>
        <dbReference type="Proteomes" id="UP001220324"/>
    </source>
</evidence>
<name>A0AAD6CX72_9EURO</name>